<evidence type="ECO:0000313" key="5">
    <source>
        <dbReference type="EMBL" id="MEJ5903744.1"/>
    </source>
</evidence>
<evidence type="ECO:0000256" key="3">
    <source>
        <dbReference type="SAM" id="MobiDB-lite"/>
    </source>
</evidence>
<dbReference type="InterPro" id="IPR007428">
    <property type="entry name" value="MlaA"/>
</dbReference>
<evidence type="ECO:0000256" key="2">
    <source>
        <dbReference type="ARBA" id="ARBA00022729"/>
    </source>
</evidence>
<comment type="caution">
    <text evidence="5">The sequence shown here is derived from an EMBL/GenBank/DDBJ whole genome shotgun (WGS) entry which is preliminary data.</text>
</comment>
<gene>
    <name evidence="5" type="ORF">V7V80_03510</name>
</gene>
<feature type="region of interest" description="Disordered" evidence="3">
    <location>
        <begin position="237"/>
        <end position="260"/>
    </location>
</feature>
<evidence type="ECO:0000256" key="1">
    <source>
        <dbReference type="ARBA" id="ARBA00010634"/>
    </source>
</evidence>
<protein>
    <submittedName>
        <fullName evidence="5">VacJ family lipoprotein</fullName>
    </submittedName>
</protein>
<keyword evidence="6" id="KW-1185">Reference proteome</keyword>
<dbReference type="EMBL" id="JBBHLD010000002">
    <property type="protein sequence ID" value="MEJ5903744.1"/>
    <property type="molecule type" value="Genomic_DNA"/>
</dbReference>
<dbReference type="Pfam" id="PF04333">
    <property type="entry name" value="MlaA"/>
    <property type="match status" value="1"/>
</dbReference>
<dbReference type="RefSeq" id="WP_186678877.1">
    <property type="nucleotide sequence ID" value="NZ_JABWRY020000001.1"/>
</dbReference>
<evidence type="ECO:0000313" key="6">
    <source>
        <dbReference type="Proteomes" id="UP001377692"/>
    </source>
</evidence>
<organism evidence="5 6">
    <name type="scientific">Pseudomonas kermanshahensis</name>
    <dbReference type="NCBI Taxonomy" id="2745482"/>
    <lineage>
        <taxon>Bacteria</taxon>
        <taxon>Pseudomonadati</taxon>
        <taxon>Pseudomonadota</taxon>
        <taxon>Gammaproteobacteria</taxon>
        <taxon>Pseudomonadales</taxon>
        <taxon>Pseudomonadaceae</taxon>
        <taxon>Pseudomonas</taxon>
    </lineage>
</organism>
<dbReference type="PANTHER" id="PTHR30035:SF3">
    <property type="entry name" value="INTERMEMBRANE PHOSPHOLIPID TRANSPORT SYSTEM LIPOPROTEIN MLAA"/>
    <property type="match status" value="1"/>
</dbReference>
<feature type="signal peptide" evidence="4">
    <location>
        <begin position="1"/>
        <end position="23"/>
    </location>
</feature>
<reference evidence="5 6" key="1">
    <citation type="submission" date="2024-02" db="EMBL/GenBank/DDBJ databases">
        <title>Identification of pathogenicity and growth-promoting functions of Pseudomonas putida variants.</title>
        <authorList>
            <person name="Sun J."/>
        </authorList>
    </citation>
    <scope>NUCLEOTIDE SEQUENCE [LARGE SCALE GENOMIC DNA]</scope>
    <source>
        <strain evidence="5 6">A04</strain>
    </source>
</reference>
<keyword evidence="2 4" id="KW-0732">Signal</keyword>
<keyword evidence="5" id="KW-0449">Lipoprotein</keyword>
<sequence>MPTATPTAWFSARHALLALSLLAAGGCSQRPPASACGPVAYQLSDPAEPANRAVFAFNRSVDDYLLAPVARGYSALPDFTRQGVHNFAANFGEPKVLVNDLLQGNGERAMTSLTRFMFNTTLGVAGLIDVSGKMGLPRHTSDFGQTFGVWNIADGPIVELPLLGTHNLRDATGSVLSLAVDPFGDNSDTVDTLGNVAMAGSVVDGRAEALPVTDTLRILPDYYLAVRDYTAQQRAERVAEGKAGAPGKRPASCTGVPTDE</sequence>
<dbReference type="PANTHER" id="PTHR30035">
    <property type="entry name" value="LIPOPROTEIN VACJ-RELATED"/>
    <property type="match status" value="1"/>
</dbReference>
<evidence type="ECO:0000256" key="4">
    <source>
        <dbReference type="SAM" id="SignalP"/>
    </source>
</evidence>
<accession>A0ABU8R1W6</accession>
<feature type="chain" id="PRO_5047142276" evidence="4">
    <location>
        <begin position="24"/>
        <end position="260"/>
    </location>
</feature>
<proteinExistence type="inferred from homology"/>
<dbReference type="PRINTS" id="PR01805">
    <property type="entry name" value="VACJLIPOPROT"/>
</dbReference>
<comment type="similarity">
    <text evidence="1">Belongs to the MlaA family.</text>
</comment>
<dbReference type="Proteomes" id="UP001377692">
    <property type="component" value="Unassembled WGS sequence"/>
</dbReference>
<name>A0ABU8R1W6_9PSED</name>